<comment type="caution">
    <text evidence="1">The sequence shown here is derived from an EMBL/GenBank/DDBJ whole genome shotgun (WGS) entry which is preliminary data.</text>
</comment>
<dbReference type="Proteomes" id="UP001195483">
    <property type="component" value="Unassembled WGS sequence"/>
</dbReference>
<evidence type="ECO:0000313" key="1">
    <source>
        <dbReference type="EMBL" id="KAK3599584.1"/>
    </source>
</evidence>
<dbReference type="AlphaFoldDB" id="A0AAE0SXG4"/>
<keyword evidence="2" id="KW-1185">Reference proteome</keyword>
<dbReference type="EMBL" id="JAEAOA010002091">
    <property type="protein sequence ID" value="KAK3599584.1"/>
    <property type="molecule type" value="Genomic_DNA"/>
</dbReference>
<reference evidence="1" key="2">
    <citation type="journal article" date="2021" name="Genome Biol. Evol.">
        <title>Developing a high-quality reference genome for a parasitic bivalve with doubly uniparental inheritance (Bivalvia: Unionida).</title>
        <authorList>
            <person name="Smith C.H."/>
        </authorList>
    </citation>
    <scope>NUCLEOTIDE SEQUENCE</scope>
    <source>
        <strain evidence="1">CHS0354</strain>
        <tissue evidence="1">Mantle</tissue>
    </source>
</reference>
<accession>A0AAE0SXG4</accession>
<gene>
    <name evidence="1" type="ORF">CHS0354_035823</name>
</gene>
<protein>
    <submittedName>
        <fullName evidence="1">Uncharacterized protein</fullName>
    </submittedName>
</protein>
<sequence>MIANTDLPRKLSVTCGNVSAQCNISEQDTKLVVLHLDNIDHSHLIKEQVWSGITSQGTHGNTQ</sequence>
<proteinExistence type="predicted"/>
<organism evidence="1 2">
    <name type="scientific">Potamilus streckersoni</name>
    <dbReference type="NCBI Taxonomy" id="2493646"/>
    <lineage>
        <taxon>Eukaryota</taxon>
        <taxon>Metazoa</taxon>
        <taxon>Spiralia</taxon>
        <taxon>Lophotrochozoa</taxon>
        <taxon>Mollusca</taxon>
        <taxon>Bivalvia</taxon>
        <taxon>Autobranchia</taxon>
        <taxon>Heteroconchia</taxon>
        <taxon>Palaeoheterodonta</taxon>
        <taxon>Unionida</taxon>
        <taxon>Unionoidea</taxon>
        <taxon>Unionidae</taxon>
        <taxon>Ambleminae</taxon>
        <taxon>Lampsilini</taxon>
        <taxon>Potamilus</taxon>
    </lineage>
</organism>
<reference evidence="1" key="3">
    <citation type="submission" date="2023-05" db="EMBL/GenBank/DDBJ databases">
        <authorList>
            <person name="Smith C.H."/>
        </authorList>
    </citation>
    <scope>NUCLEOTIDE SEQUENCE</scope>
    <source>
        <strain evidence="1">CHS0354</strain>
        <tissue evidence="1">Mantle</tissue>
    </source>
</reference>
<name>A0AAE0SXG4_9BIVA</name>
<reference evidence="1" key="1">
    <citation type="journal article" date="2021" name="Genome Biol. Evol.">
        <title>A High-Quality Reference Genome for a Parasitic Bivalve with Doubly Uniparental Inheritance (Bivalvia: Unionida).</title>
        <authorList>
            <person name="Smith C.H."/>
        </authorList>
    </citation>
    <scope>NUCLEOTIDE SEQUENCE</scope>
    <source>
        <strain evidence="1">CHS0354</strain>
    </source>
</reference>
<evidence type="ECO:0000313" key="2">
    <source>
        <dbReference type="Proteomes" id="UP001195483"/>
    </source>
</evidence>